<accession>A0ACD3AZQ5</accession>
<name>A0ACD3AZQ5_9AGAR</name>
<gene>
    <name evidence="1" type="ORF">BDN72DRAFT_887964</name>
</gene>
<protein>
    <submittedName>
        <fullName evidence="1">Uncharacterized protein</fullName>
    </submittedName>
</protein>
<evidence type="ECO:0000313" key="2">
    <source>
        <dbReference type="Proteomes" id="UP000308600"/>
    </source>
</evidence>
<keyword evidence="2" id="KW-1185">Reference proteome</keyword>
<dbReference type="EMBL" id="ML208313">
    <property type="protein sequence ID" value="TFK70447.1"/>
    <property type="molecule type" value="Genomic_DNA"/>
</dbReference>
<organism evidence="1 2">
    <name type="scientific">Pluteus cervinus</name>
    <dbReference type="NCBI Taxonomy" id="181527"/>
    <lineage>
        <taxon>Eukaryota</taxon>
        <taxon>Fungi</taxon>
        <taxon>Dikarya</taxon>
        <taxon>Basidiomycota</taxon>
        <taxon>Agaricomycotina</taxon>
        <taxon>Agaricomycetes</taxon>
        <taxon>Agaricomycetidae</taxon>
        <taxon>Agaricales</taxon>
        <taxon>Pluteineae</taxon>
        <taxon>Pluteaceae</taxon>
        <taxon>Pluteus</taxon>
    </lineage>
</organism>
<evidence type="ECO:0000313" key="1">
    <source>
        <dbReference type="EMBL" id="TFK70447.1"/>
    </source>
</evidence>
<sequence>MSSNSPSISDVEGAGMSVKSGSAWIAARTSERAIAQQAIASDPKFKKYTQQVEKCLASFDSVHEWADFIAFLKQLLKTFQSYMQFKEIPKKLIVSKRLAQCLNPALPTGVHQRALDVYAHILAVLGSEGLKRDLALWSSGLFPFFEYAATSVKPTLLNLYDTHYLPLQAGLRPIMKSFILALLPGLEEETGEFFEKVLGLLDKLSGTVSPSFFFQNIWLVMLTTPSARGTSLNLLARRLPKLNADEDITSVAVEPYVIWKRLLASFFAEVVGDGTKTEAIEMIQFLLQNFAQDEDIQTIHLPVILAGCVELVKLHVRSNPTSLSSKSIQECLKLQEELLSHVPPAALVHPPEVSPEVQNNRISQGPYQFACTFYGLASSITPPSEGSSTVPIASIFEGLMALSTQCVYKSEDGSGVKFSRDAYSQISLLMNNVLNKLASPITVSWDPTLWLSAALQTFEQESTSFVIIDRTIGLAVALHRSEFLQPRLQLDDKTTISKTVKKLLKYLDPQWAPYHAQAVNLIWALDSVTRHSHVESVLAQTLASPGLDATHVAFEAFGVLWRLSEDNLLPGFRFKVPMMTVLDTLRSDDPYIRRTGETWMRCSLKAYSRILDPLLFDLLDPTVRRAPWVTKVRGREIPGFVYERPFDQRYTSHLLELLLAIAKFGGHGFAKTARTAHIRRSPHAGLVQRVDSSGLVEPDASYLDVIVEILLRFLQSEPADALSVSMQSINTQIQSTTIDLLQAIVARGEIEYPSVESIELCVVPKLFFSIHKRRLDLQNKLLHLLHSLISAMTTYEATRALARPSDVNGDGTAEGSAEPTVHYSLHPLLVQTLIDGISTPSNHPVRQHWIDFVLMAIPQFQPALQPVVTPLHDCFCRQLLLSLGELHKATGSGSGNDIQDITLTVTDADFVMLINGLERLVLLSLAHTMEASSAEDETATIEKSTSENSGLFGYVSGVFSSETPQQQPEEQLTARSIGYRTLHDGVRVLYLVWSTLDWTDPSTPTSKDASLFLIYNRTRNRCRRVLEHLFRVQSAEVFESIIDWWNRDLGFSVPQDASFELIDVLMASAQNAIHMLCESISQRMSGPSEKAKRQVINPELSDAVLFKFMEQYMKRLEGPLAIQVWNRFLQLVKEMTSVAKDFKIQNFFALRCLSVLAEKVTQTNAFEDKRIRKELQDNFGKLLDSCVTYIGRSSDQNFWLRRGPTIPLTNGRDSPAPRSGNSARGEPGANLTKSPELRTDEKLDVSVASSPSNENVKTLVPSDLVTQVNQFISGVALPNMRRFLVDNDKITTACTNIVYYIVSPAMKGRTRPMDVDETVIAILYEMTRLPTTLKAWKFPVSELLNDNRFFNCTMDSATKWRSIIKVLFDADKTALPELLAKISTTPSANIFANKEYEMLLRSLNVRRLSFILFTGEKNHFLTQLPTIQEKLVDILRNVSAPIVQSEVFLCIRVLLCRLSPHNLTSFWPVLLTELYRIFEHVLLNLPPDGSEDLQMVLAASKCLDLLLALQTEEFLVHQWIFITDTVDAIYRPNEWFPEAMMDQLAETINSVPISESKANHSSLPSPDPQIALFKTDRPMRRPMLNAIQQIESIRDLAPFFSSVSMTSYESVYASGGNIDWETVESGLLSDMFDGRL</sequence>
<reference evidence="1 2" key="1">
    <citation type="journal article" date="2019" name="Nat. Ecol. Evol.">
        <title>Megaphylogeny resolves global patterns of mushroom evolution.</title>
        <authorList>
            <person name="Varga T."/>
            <person name="Krizsan K."/>
            <person name="Foldi C."/>
            <person name="Dima B."/>
            <person name="Sanchez-Garcia M."/>
            <person name="Sanchez-Ramirez S."/>
            <person name="Szollosi G.J."/>
            <person name="Szarkandi J.G."/>
            <person name="Papp V."/>
            <person name="Albert L."/>
            <person name="Andreopoulos W."/>
            <person name="Angelini C."/>
            <person name="Antonin V."/>
            <person name="Barry K.W."/>
            <person name="Bougher N.L."/>
            <person name="Buchanan P."/>
            <person name="Buyck B."/>
            <person name="Bense V."/>
            <person name="Catcheside P."/>
            <person name="Chovatia M."/>
            <person name="Cooper J."/>
            <person name="Damon W."/>
            <person name="Desjardin D."/>
            <person name="Finy P."/>
            <person name="Geml J."/>
            <person name="Haridas S."/>
            <person name="Hughes K."/>
            <person name="Justo A."/>
            <person name="Karasinski D."/>
            <person name="Kautmanova I."/>
            <person name="Kiss B."/>
            <person name="Kocsube S."/>
            <person name="Kotiranta H."/>
            <person name="LaButti K.M."/>
            <person name="Lechner B.E."/>
            <person name="Liimatainen K."/>
            <person name="Lipzen A."/>
            <person name="Lukacs Z."/>
            <person name="Mihaltcheva S."/>
            <person name="Morgado L.N."/>
            <person name="Niskanen T."/>
            <person name="Noordeloos M.E."/>
            <person name="Ohm R.A."/>
            <person name="Ortiz-Santana B."/>
            <person name="Ovrebo C."/>
            <person name="Racz N."/>
            <person name="Riley R."/>
            <person name="Savchenko A."/>
            <person name="Shiryaev A."/>
            <person name="Soop K."/>
            <person name="Spirin V."/>
            <person name="Szebenyi C."/>
            <person name="Tomsovsky M."/>
            <person name="Tulloss R.E."/>
            <person name="Uehling J."/>
            <person name="Grigoriev I.V."/>
            <person name="Vagvolgyi C."/>
            <person name="Papp T."/>
            <person name="Martin F.M."/>
            <person name="Miettinen O."/>
            <person name="Hibbett D.S."/>
            <person name="Nagy L.G."/>
        </authorList>
    </citation>
    <scope>NUCLEOTIDE SEQUENCE [LARGE SCALE GENOMIC DNA]</scope>
    <source>
        <strain evidence="1 2">NL-1719</strain>
    </source>
</reference>
<proteinExistence type="predicted"/>
<dbReference type="Proteomes" id="UP000308600">
    <property type="component" value="Unassembled WGS sequence"/>
</dbReference>